<dbReference type="AlphaFoldDB" id="G7IEA1"/>
<reference evidence="2" key="5">
    <citation type="journal article" date="2018" name="Nat. Plants">
        <title>Whole-genome landscape of Medicago truncatula symbiotic genes.</title>
        <authorList>
            <person name="Pecrix Y."/>
            <person name="Gamas P."/>
            <person name="Carrere S."/>
        </authorList>
    </citation>
    <scope>NUCLEOTIDE SEQUENCE</scope>
    <source>
        <tissue evidence="2">Leaves</tissue>
    </source>
</reference>
<dbReference type="PaxDb" id="3880-AES62986"/>
<evidence type="ECO:0000313" key="5">
    <source>
        <dbReference type="Proteomes" id="UP000265566"/>
    </source>
</evidence>
<name>G7IEA1_MEDTR</name>
<sequence>MFNAGSPATAAVVTSLTNHRRRHCCRLFFFQSCKRVMIGSAVARTDPSSVLVGVLNRSIFSVMI</sequence>
<dbReference type="EnsemblPlants" id="AES62986">
    <property type="protein sequence ID" value="AES62986"/>
    <property type="gene ID" value="MTR_1g114510"/>
</dbReference>
<gene>
    <name evidence="1" type="ordered locus">MTR_1g114510</name>
    <name evidence="2" type="ORF">MtrunA17_Chr1g0211981</name>
</gene>
<reference evidence="1 4" key="2">
    <citation type="journal article" date="2014" name="BMC Genomics">
        <title>An improved genome release (version Mt4.0) for the model legume Medicago truncatula.</title>
        <authorList>
            <person name="Tang H."/>
            <person name="Krishnakumar V."/>
            <person name="Bidwell S."/>
            <person name="Rosen B."/>
            <person name="Chan A."/>
            <person name="Zhou S."/>
            <person name="Gentzbittel L."/>
            <person name="Childs K.L."/>
            <person name="Yandell M."/>
            <person name="Gundlach H."/>
            <person name="Mayer K.F."/>
            <person name="Schwartz D.C."/>
            <person name="Town C.D."/>
        </authorList>
    </citation>
    <scope>GENOME REANNOTATION</scope>
    <source>
        <strain evidence="3 4">cv. Jemalong A17</strain>
    </source>
</reference>
<evidence type="ECO:0000313" key="1">
    <source>
        <dbReference type="EMBL" id="AES62986.1"/>
    </source>
</evidence>
<accession>G7IEA1</accession>
<reference evidence="5" key="4">
    <citation type="journal article" date="2018" name="Nat. Plants">
        <title>Whole-genome landscape of Medicago truncatula symbiotic genes.</title>
        <authorList>
            <person name="Pecrix Y."/>
            <person name="Staton S.E."/>
            <person name="Sallet E."/>
            <person name="Lelandais-Briere C."/>
            <person name="Moreau S."/>
            <person name="Carrere S."/>
            <person name="Blein T."/>
            <person name="Jardinaud M.F."/>
            <person name="Latrasse D."/>
            <person name="Zouine M."/>
            <person name="Zahm M."/>
            <person name="Kreplak J."/>
            <person name="Mayjonade B."/>
            <person name="Satge C."/>
            <person name="Perez M."/>
            <person name="Cauet S."/>
            <person name="Marande W."/>
            <person name="Chantry-Darmon C."/>
            <person name="Lopez-Roques C."/>
            <person name="Bouchez O."/>
            <person name="Berard A."/>
            <person name="Debelle F."/>
            <person name="Munos S."/>
            <person name="Bendahmane A."/>
            <person name="Berges H."/>
            <person name="Niebel A."/>
            <person name="Buitink J."/>
            <person name="Frugier F."/>
            <person name="Benhamed M."/>
            <person name="Crespi M."/>
            <person name="Gouzy J."/>
            <person name="Gamas P."/>
        </authorList>
    </citation>
    <scope>NUCLEOTIDE SEQUENCE [LARGE SCALE GENOMIC DNA]</scope>
    <source>
        <strain evidence="5">cv. Jemalong A17</strain>
    </source>
</reference>
<evidence type="ECO:0000313" key="4">
    <source>
        <dbReference type="Proteomes" id="UP000002051"/>
    </source>
</evidence>
<dbReference type="EMBL" id="PSQE01000001">
    <property type="protein sequence ID" value="RHN82641.1"/>
    <property type="molecule type" value="Genomic_DNA"/>
</dbReference>
<dbReference type="Gramene" id="rna6817">
    <property type="protein sequence ID" value="RHN82641.1"/>
    <property type="gene ID" value="gene6817"/>
</dbReference>
<organism evidence="1 4">
    <name type="scientific">Medicago truncatula</name>
    <name type="common">Barrel medic</name>
    <name type="synonym">Medicago tribuloides</name>
    <dbReference type="NCBI Taxonomy" id="3880"/>
    <lineage>
        <taxon>Eukaryota</taxon>
        <taxon>Viridiplantae</taxon>
        <taxon>Streptophyta</taxon>
        <taxon>Embryophyta</taxon>
        <taxon>Tracheophyta</taxon>
        <taxon>Spermatophyta</taxon>
        <taxon>Magnoliopsida</taxon>
        <taxon>eudicotyledons</taxon>
        <taxon>Gunneridae</taxon>
        <taxon>Pentapetalae</taxon>
        <taxon>rosids</taxon>
        <taxon>fabids</taxon>
        <taxon>Fabales</taxon>
        <taxon>Fabaceae</taxon>
        <taxon>Papilionoideae</taxon>
        <taxon>50 kb inversion clade</taxon>
        <taxon>NPAAA clade</taxon>
        <taxon>Hologalegina</taxon>
        <taxon>IRL clade</taxon>
        <taxon>Trifolieae</taxon>
        <taxon>Medicago</taxon>
    </lineage>
</organism>
<evidence type="ECO:0000313" key="2">
    <source>
        <dbReference type="EMBL" id="RHN82641.1"/>
    </source>
</evidence>
<evidence type="ECO:0000313" key="3">
    <source>
        <dbReference type="EnsemblPlants" id="AES62986"/>
    </source>
</evidence>
<dbReference type="HOGENOM" id="CLU_2870963_0_0_1"/>
<protein>
    <submittedName>
        <fullName evidence="1 3">Uncharacterized protein</fullName>
    </submittedName>
</protein>
<keyword evidence="4" id="KW-1185">Reference proteome</keyword>
<dbReference type="EMBL" id="CM001217">
    <property type="protein sequence ID" value="AES62986.1"/>
    <property type="molecule type" value="Genomic_DNA"/>
</dbReference>
<proteinExistence type="predicted"/>
<reference evidence="1 4" key="1">
    <citation type="journal article" date="2011" name="Nature">
        <title>The Medicago genome provides insight into the evolution of rhizobial symbioses.</title>
        <authorList>
            <person name="Young N.D."/>
            <person name="Debelle F."/>
            <person name="Oldroyd G.E."/>
            <person name="Geurts R."/>
            <person name="Cannon S.B."/>
            <person name="Udvardi M.K."/>
            <person name="Benedito V.A."/>
            <person name="Mayer K.F."/>
            <person name="Gouzy J."/>
            <person name="Schoof H."/>
            <person name="Van de Peer Y."/>
            <person name="Proost S."/>
            <person name="Cook D.R."/>
            <person name="Meyers B.C."/>
            <person name="Spannagl M."/>
            <person name="Cheung F."/>
            <person name="De Mita S."/>
            <person name="Krishnakumar V."/>
            <person name="Gundlach H."/>
            <person name="Zhou S."/>
            <person name="Mudge J."/>
            <person name="Bharti A.K."/>
            <person name="Murray J.D."/>
            <person name="Naoumkina M.A."/>
            <person name="Rosen B."/>
            <person name="Silverstein K.A."/>
            <person name="Tang H."/>
            <person name="Rombauts S."/>
            <person name="Zhao P.X."/>
            <person name="Zhou P."/>
            <person name="Barbe V."/>
            <person name="Bardou P."/>
            <person name="Bechner M."/>
            <person name="Bellec A."/>
            <person name="Berger A."/>
            <person name="Berges H."/>
            <person name="Bidwell S."/>
            <person name="Bisseling T."/>
            <person name="Choisne N."/>
            <person name="Couloux A."/>
            <person name="Denny R."/>
            <person name="Deshpande S."/>
            <person name="Dai X."/>
            <person name="Doyle J.J."/>
            <person name="Dudez A.M."/>
            <person name="Farmer A.D."/>
            <person name="Fouteau S."/>
            <person name="Franken C."/>
            <person name="Gibelin C."/>
            <person name="Gish J."/>
            <person name="Goldstein S."/>
            <person name="Gonzalez A.J."/>
            <person name="Green P.J."/>
            <person name="Hallab A."/>
            <person name="Hartog M."/>
            <person name="Hua A."/>
            <person name="Humphray S.J."/>
            <person name="Jeong D.H."/>
            <person name="Jing Y."/>
            <person name="Jocker A."/>
            <person name="Kenton S.M."/>
            <person name="Kim D.J."/>
            <person name="Klee K."/>
            <person name="Lai H."/>
            <person name="Lang C."/>
            <person name="Lin S."/>
            <person name="Macmil S.L."/>
            <person name="Magdelenat G."/>
            <person name="Matthews L."/>
            <person name="McCorrison J."/>
            <person name="Monaghan E.L."/>
            <person name="Mun J.H."/>
            <person name="Najar F.Z."/>
            <person name="Nicholson C."/>
            <person name="Noirot C."/>
            <person name="O'Bleness M."/>
            <person name="Paule C.R."/>
            <person name="Poulain J."/>
            <person name="Prion F."/>
            <person name="Qin B."/>
            <person name="Qu C."/>
            <person name="Retzel E.F."/>
            <person name="Riddle C."/>
            <person name="Sallet E."/>
            <person name="Samain S."/>
            <person name="Samson N."/>
            <person name="Sanders I."/>
            <person name="Saurat O."/>
            <person name="Scarpelli C."/>
            <person name="Schiex T."/>
            <person name="Segurens B."/>
            <person name="Severin A.J."/>
            <person name="Sherrier D.J."/>
            <person name="Shi R."/>
            <person name="Sims S."/>
            <person name="Singer S.R."/>
            <person name="Sinharoy S."/>
            <person name="Sterck L."/>
            <person name="Viollet A."/>
            <person name="Wang B.B."/>
            <person name="Wang K."/>
            <person name="Wang M."/>
            <person name="Wang X."/>
            <person name="Warfsmann J."/>
            <person name="Weissenbach J."/>
            <person name="White D.D."/>
            <person name="White J.D."/>
            <person name="Wiley G.B."/>
            <person name="Wincker P."/>
            <person name="Xing Y."/>
            <person name="Yang L."/>
            <person name="Yao Z."/>
            <person name="Ying F."/>
            <person name="Zhai J."/>
            <person name="Zhou L."/>
            <person name="Zuber A."/>
            <person name="Denarie J."/>
            <person name="Dixon R.A."/>
            <person name="May G.D."/>
            <person name="Schwartz D.C."/>
            <person name="Rogers J."/>
            <person name="Quetier F."/>
            <person name="Town C.D."/>
            <person name="Roe B.A."/>
        </authorList>
    </citation>
    <scope>NUCLEOTIDE SEQUENCE [LARGE SCALE GENOMIC DNA]</scope>
    <source>
        <strain evidence="1">A17</strain>
        <strain evidence="3 4">cv. Jemalong A17</strain>
    </source>
</reference>
<dbReference type="Proteomes" id="UP000002051">
    <property type="component" value="Unassembled WGS sequence"/>
</dbReference>
<reference evidence="3" key="3">
    <citation type="submission" date="2015-04" db="UniProtKB">
        <authorList>
            <consortium name="EnsemblPlants"/>
        </authorList>
    </citation>
    <scope>IDENTIFICATION</scope>
    <source>
        <strain evidence="3">cv. Jemalong A17</strain>
    </source>
</reference>
<dbReference type="Proteomes" id="UP000265566">
    <property type="component" value="Chromosome 1"/>
</dbReference>